<accession>A0A5K7YBS8</accession>
<name>A0A5K7YBS8_9BACT</name>
<dbReference type="RefSeq" id="WP_155315178.1">
    <property type="nucleotide sequence ID" value="NZ_AP021874.1"/>
</dbReference>
<organism evidence="1 2">
    <name type="scientific">Desulfosarcina alkanivorans</name>
    <dbReference type="NCBI Taxonomy" id="571177"/>
    <lineage>
        <taxon>Bacteria</taxon>
        <taxon>Pseudomonadati</taxon>
        <taxon>Thermodesulfobacteriota</taxon>
        <taxon>Desulfobacteria</taxon>
        <taxon>Desulfobacterales</taxon>
        <taxon>Desulfosarcinaceae</taxon>
        <taxon>Desulfosarcina</taxon>
    </lineage>
</organism>
<protein>
    <recommendedName>
        <fullName evidence="3">Pancreas/duodenum homeobox protein 1</fullName>
    </recommendedName>
</protein>
<dbReference type="KEGG" id="dalk:DSCA_07820"/>
<evidence type="ECO:0000313" key="1">
    <source>
        <dbReference type="EMBL" id="BBO66852.1"/>
    </source>
</evidence>
<dbReference type="OrthoDB" id="5457758at2"/>
<sequence>MSVRPFEPFFPNHVLADIFPPDRADRFFEALLGDASEGAYDISLAFVDGTDDRIDFEFQLKKRPGRCLACNLTHGLPDVFLRHPVIDIAGVVRRIDERISNGKRCGGWVLGRTRDISSAMHVIPLTVNLVHEAPADPV</sequence>
<gene>
    <name evidence="1" type="ORF">DSCA_07820</name>
</gene>
<dbReference type="EMBL" id="AP021874">
    <property type="protein sequence ID" value="BBO66852.1"/>
    <property type="molecule type" value="Genomic_DNA"/>
</dbReference>
<proteinExistence type="predicted"/>
<keyword evidence="2" id="KW-1185">Reference proteome</keyword>
<dbReference type="Proteomes" id="UP000427906">
    <property type="component" value="Chromosome"/>
</dbReference>
<dbReference type="AlphaFoldDB" id="A0A5K7YBS8"/>
<evidence type="ECO:0008006" key="3">
    <source>
        <dbReference type="Google" id="ProtNLM"/>
    </source>
</evidence>
<reference evidence="1 2" key="1">
    <citation type="submission" date="2019-11" db="EMBL/GenBank/DDBJ databases">
        <title>Comparative genomics of hydrocarbon-degrading Desulfosarcina strains.</title>
        <authorList>
            <person name="Watanabe M."/>
            <person name="Kojima H."/>
            <person name="Fukui M."/>
        </authorList>
    </citation>
    <scope>NUCLEOTIDE SEQUENCE [LARGE SCALE GENOMIC DNA]</scope>
    <source>
        <strain evidence="1 2">PL12</strain>
    </source>
</reference>
<evidence type="ECO:0000313" key="2">
    <source>
        <dbReference type="Proteomes" id="UP000427906"/>
    </source>
</evidence>